<keyword evidence="2 6" id="KW-0479">Metal-binding</keyword>
<keyword evidence="1 6" id="KW-0004">4Fe-4S</keyword>
<dbReference type="InterPro" id="IPR017900">
    <property type="entry name" value="4Fe4S_Fe_S_CS"/>
</dbReference>
<evidence type="ECO:0000313" key="8">
    <source>
        <dbReference type="EMBL" id="MYD90308.1"/>
    </source>
</evidence>
<sequence>MHHSIDLTELPAAGPEMAEAISNCVHCGFCLPVCPTYSVLGEEMDSPRGRIFLMKEVLEGNLDQGSVQPYVDRCLGCMACVTACPSGVEYGELLFPFRAEDSSHEESDRWQRLRQRLALNVLPFPRRLRLALRLGHWTRFAHRLAPAGLQPLTRMIPEQLPPRVPQPVVASPPGKPVARVALLPGCAQSVLAPQIHADTVRLLTANGIEVVRPQSDVCCGSLDLHAGEADAARTHARRLLAALPADVDAVITNAAGCGSGIHEYPLLFKGTGDEEAMSDLAHRSVDICSFLVRLPSLTPMRLPRPLRVAYHDACHLQHALKVVSEPRTLLGQVENLELVEIGGDGFCCGSAGIYNIDHPETADRLGAAKAAAVADTGAACLATGNIGCLNQLQLHLTGRGLDIPVRHTVSVLADALPPSNGPA</sequence>
<evidence type="ECO:0000256" key="4">
    <source>
        <dbReference type="ARBA" id="ARBA00023004"/>
    </source>
</evidence>
<dbReference type="InterPro" id="IPR004017">
    <property type="entry name" value="Cys_rich_dom"/>
</dbReference>
<dbReference type="InterPro" id="IPR009051">
    <property type="entry name" value="Helical_ferredxn"/>
</dbReference>
<keyword evidence="5 6" id="KW-0411">Iron-sulfur</keyword>
<evidence type="ECO:0000256" key="1">
    <source>
        <dbReference type="ARBA" id="ARBA00022485"/>
    </source>
</evidence>
<reference evidence="8" key="1">
    <citation type="submission" date="2019-09" db="EMBL/GenBank/DDBJ databases">
        <title>Characterisation of the sponge microbiome using genome-centric metagenomics.</title>
        <authorList>
            <person name="Engelberts J.P."/>
            <person name="Robbins S.J."/>
            <person name="De Goeij J.M."/>
            <person name="Aranda M."/>
            <person name="Bell S.C."/>
            <person name="Webster N.S."/>
        </authorList>
    </citation>
    <scope>NUCLEOTIDE SEQUENCE</scope>
    <source>
        <strain evidence="8">SB0662_bin_9</strain>
    </source>
</reference>
<dbReference type="InterPro" id="IPR017896">
    <property type="entry name" value="4Fe4S_Fe-S-bd"/>
</dbReference>
<evidence type="ECO:0000256" key="2">
    <source>
        <dbReference type="ARBA" id="ARBA00022723"/>
    </source>
</evidence>
<dbReference type="PANTHER" id="PTHR32479">
    <property type="entry name" value="GLYCOLATE OXIDASE IRON-SULFUR SUBUNIT"/>
    <property type="match status" value="1"/>
</dbReference>
<keyword evidence="4 6" id="KW-0408">Iron</keyword>
<evidence type="ECO:0000256" key="3">
    <source>
        <dbReference type="ARBA" id="ARBA00022737"/>
    </source>
</evidence>
<keyword evidence="3" id="KW-0677">Repeat</keyword>
<dbReference type="PIRSF" id="PIRSF000139">
    <property type="entry name" value="Glc_ox_4Fe-4S"/>
    <property type="match status" value="1"/>
</dbReference>
<comment type="catalytic activity">
    <reaction evidence="6">
        <text>(R)-lactate + A = pyruvate + AH2</text>
        <dbReference type="Rhea" id="RHEA:15089"/>
        <dbReference type="ChEBI" id="CHEBI:13193"/>
        <dbReference type="ChEBI" id="CHEBI:15361"/>
        <dbReference type="ChEBI" id="CHEBI:16004"/>
        <dbReference type="ChEBI" id="CHEBI:17499"/>
    </reaction>
</comment>
<dbReference type="PROSITE" id="PS00198">
    <property type="entry name" value="4FE4S_FER_1"/>
    <property type="match status" value="1"/>
</dbReference>
<comment type="cofactor">
    <cofactor evidence="6">
        <name>[4Fe-4S] cluster</name>
        <dbReference type="ChEBI" id="CHEBI:49883"/>
    </cofactor>
    <text evidence="6">Binds 2 [4Fe-4S] clusters.</text>
</comment>
<feature type="domain" description="4Fe-4S ferredoxin-type" evidence="7">
    <location>
        <begin position="14"/>
        <end position="45"/>
    </location>
</feature>
<comment type="catalytic activity">
    <reaction evidence="6">
        <text>glycolate + A = glyoxylate + AH2</text>
        <dbReference type="Rhea" id="RHEA:21264"/>
        <dbReference type="ChEBI" id="CHEBI:13193"/>
        <dbReference type="ChEBI" id="CHEBI:17499"/>
        <dbReference type="ChEBI" id="CHEBI:29805"/>
        <dbReference type="ChEBI" id="CHEBI:36655"/>
        <dbReference type="EC" id="1.1.99.14"/>
    </reaction>
</comment>
<dbReference type="EC" id="1.1.99.14" evidence="6"/>
<accession>A0A6B1DSP7</accession>
<evidence type="ECO:0000256" key="6">
    <source>
        <dbReference type="PIRNR" id="PIRNR000139"/>
    </source>
</evidence>
<comment type="function">
    <text evidence="6">Component of a complex that catalyzes the oxidation of glycolate to glyoxylate.</text>
</comment>
<evidence type="ECO:0000259" key="7">
    <source>
        <dbReference type="PROSITE" id="PS51379"/>
    </source>
</evidence>
<dbReference type="Pfam" id="PF02754">
    <property type="entry name" value="CCG"/>
    <property type="match status" value="2"/>
</dbReference>
<dbReference type="GO" id="GO:0019154">
    <property type="term" value="F:glycolate dehydrogenase activity"/>
    <property type="evidence" value="ECO:0007669"/>
    <property type="project" value="UniProtKB-EC"/>
</dbReference>
<comment type="caution">
    <text evidence="8">The sequence shown here is derived from an EMBL/GenBank/DDBJ whole genome shotgun (WGS) entry which is preliminary data.</text>
</comment>
<dbReference type="InterPro" id="IPR012257">
    <property type="entry name" value="Glc_ox_4Fe-4S"/>
</dbReference>
<keyword evidence="6" id="KW-0249">Electron transport</keyword>
<gene>
    <name evidence="8" type="ORF">F4Y08_08240</name>
</gene>
<dbReference type="PANTHER" id="PTHR32479:SF17">
    <property type="entry name" value="GLYCOLATE OXIDASE IRON-SULFUR SUBUNIT"/>
    <property type="match status" value="1"/>
</dbReference>
<name>A0A6B1DSP7_9CHLR</name>
<dbReference type="SUPFAM" id="SSF46548">
    <property type="entry name" value="alpha-helical ferredoxin"/>
    <property type="match status" value="1"/>
</dbReference>
<dbReference type="Gene3D" id="1.10.1060.10">
    <property type="entry name" value="Alpha-helical ferredoxin"/>
    <property type="match status" value="1"/>
</dbReference>
<dbReference type="EMBL" id="VXPY01000056">
    <property type="protein sequence ID" value="MYD90308.1"/>
    <property type="molecule type" value="Genomic_DNA"/>
</dbReference>
<keyword evidence="6" id="KW-0813">Transport</keyword>
<proteinExistence type="predicted"/>
<dbReference type="AlphaFoldDB" id="A0A6B1DSP7"/>
<dbReference type="Pfam" id="PF13183">
    <property type="entry name" value="Fer4_8"/>
    <property type="match status" value="1"/>
</dbReference>
<dbReference type="GO" id="GO:0051539">
    <property type="term" value="F:4 iron, 4 sulfur cluster binding"/>
    <property type="evidence" value="ECO:0007669"/>
    <property type="project" value="UniProtKB-UniRule"/>
</dbReference>
<dbReference type="GO" id="GO:0046872">
    <property type="term" value="F:metal ion binding"/>
    <property type="evidence" value="ECO:0007669"/>
    <property type="project" value="UniProtKB-UniRule"/>
</dbReference>
<organism evidence="8">
    <name type="scientific">Caldilineaceae bacterium SB0662_bin_9</name>
    <dbReference type="NCBI Taxonomy" id="2605258"/>
    <lineage>
        <taxon>Bacteria</taxon>
        <taxon>Bacillati</taxon>
        <taxon>Chloroflexota</taxon>
        <taxon>Caldilineae</taxon>
        <taxon>Caldilineales</taxon>
        <taxon>Caldilineaceae</taxon>
    </lineage>
</organism>
<feature type="domain" description="4Fe-4S ferredoxin-type" evidence="7">
    <location>
        <begin position="65"/>
        <end position="88"/>
    </location>
</feature>
<dbReference type="PROSITE" id="PS51379">
    <property type="entry name" value="4FE4S_FER_2"/>
    <property type="match status" value="2"/>
</dbReference>
<protein>
    <recommendedName>
        <fullName evidence="6">Glycolate oxidase iron-sulfur subunit</fullName>
        <ecNumber evidence="6">1.1.99.14</ecNumber>
    </recommendedName>
</protein>
<evidence type="ECO:0000256" key="5">
    <source>
        <dbReference type="ARBA" id="ARBA00023014"/>
    </source>
</evidence>